<keyword evidence="12" id="KW-1185">Reference proteome</keyword>
<evidence type="ECO:0000313" key="11">
    <source>
        <dbReference type="EMBL" id="EKE44326.1"/>
    </source>
</evidence>
<feature type="site" description="Transition state stabilizer" evidence="9">
    <location>
        <position position="132"/>
    </location>
</feature>
<evidence type="ECO:0000259" key="10">
    <source>
        <dbReference type="Pfam" id="PF04413"/>
    </source>
</evidence>
<dbReference type="eggNOG" id="COG1519">
    <property type="taxonomic scope" value="Bacteria"/>
</dbReference>
<dbReference type="GO" id="GO:0005886">
    <property type="term" value="C:plasma membrane"/>
    <property type="evidence" value="ECO:0007669"/>
    <property type="project" value="TreeGrafter"/>
</dbReference>
<reference evidence="11 12" key="1">
    <citation type="journal article" date="2012" name="J. Bacteriol.">
        <title>Draft Genome Sequence of Oceaniovalibus guishaninsula JLT2003T.</title>
        <authorList>
            <person name="Tang K."/>
            <person name="Liu K."/>
            <person name="Jiao N."/>
        </authorList>
    </citation>
    <scope>NUCLEOTIDE SEQUENCE [LARGE SCALE GENOMIC DNA]</scope>
    <source>
        <strain evidence="11 12">JLT2003</strain>
    </source>
</reference>
<dbReference type="GO" id="GO:0009245">
    <property type="term" value="P:lipid A biosynthetic process"/>
    <property type="evidence" value="ECO:0007669"/>
    <property type="project" value="TreeGrafter"/>
</dbReference>
<comment type="caution">
    <text evidence="11">The sequence shown here is derived from an EMBL/GenBank/DDBJ whole genome shotgun (WGS) entry which is preliminary data.</text>
</comment>
<dbReference type="UniPathway" id="UPA00958"/>
<evidence type="ECO:0000256" key="4">
    <source>
        <dbReference type="ARBA" id="ARBA00019077"/>
    </source>
</evidence>
<feature type="site" description="Transition state stabilizer" evidence="9">
    <location>
        <position position="210"/>
    </location>
</feature>
<dbReference type="AlphaFoldDB" id="K2GNS6"/>
<evidence type="ECO:0000256" key="7">
    <source>
        <dbReference type="ARBA" id="ARBA00049183"/>
    </source>
</evidence>
<feature type="domain" description="3-deoxy-D-manno-octulosonic-acid transferase N-terminal" evidence="10">
    <location>
        <begin position="38"/>
        <end position="212"/>
    </location>
</feature>
<dbReference type="EMBL" id="AMGO01000030">
    <property type="protein sequence ID" value="EKE44326.1"/>
    <property type="molecule type" value="Genomic_DNA"/>
</dbReference>
<name>K2GNS6_9RHOB</name>
<dbReference type="STRING" id="1231392.OCGS_1570"/>
<dbReference type="Gene3D" id="3.40.50.11720">
    <property type="entry name" value="3-Deoxy-D-manno-octulosonic-acid transferase, N-terminal domain"/>
    <property type="match status" value="1"/>
</dbReference>
<dbReference type="Pfam" id="PF13692">
    <property type="entry name" value="Glyco_trans_1_4"/>
    <property type="match status" value="1"/>
</dbReference>
<evidence type="ECO:0000256" key="6">
    <source>
        <dbReference type="ARBA" id="ARBA00031445"/>
    </source>
</evidence>
<evidence type="ECO:0000256" key="2">
    <source>
        <dbReference type="ARBA" id="ARBA00004713"/>
    </source>
</evidence>
<evidence type="ECO:0000256" key="9">
    <source>
        <dbReference type="PIRSR" id="PIRSR639901-2"/>
    </source>
</evidence>
<dbReference type="Gene3D" id="3.40.50.2000">
    <property type="entry name" value="Glycogen Phosphorylase B"/>
    <property type="match status" value="3"/>
</dbReference>
<dbReference type="OrthoDB" id="5490290at2"/>
<gene>
    <name evidence="11" type="ORF">OCGS_1570</name>
</gene>
<evidence type="ECO:0000256" key="8">
    <source>
        <dbReference type="PIRSR" id="PIRSR639901-1"/>
    </source>
</evidence>
<dbReference type="SUPFAM" id="SSF53756">
    <property type="entry name" value="UDP-Glycosyltransferase/glycogen phosphorylase"/>
    <property type="match status" value="1"/>
</dbReference>
<dbReference type="eggNOG" id="COG0438">
    <property type="taxonomic scope" value="Bacteria"/>
</dbReference>
<dbReference type="InterPro" id="IPR039901">
    <property type="entry name" value="Kdotransferase"/>
</dbReference>
<dbReference type="Pfam" id="PF04413">
    <property type="entry name" value="Glycos_transf_N"/>
    <property type="match status" value="1"/>
</dbReference>
<evidence type="ECO:0000256" key="5">
    <source>
        <dbReference type="ARBA" id="ARBA00022679"/>
    </source>
</evidence>
<dbReference type="InterPro" id="IPR038107">
    <property type="entry name" value="Glycos_transf_N_sf"/>
</dbReference>
<dbReference type="Proteomes" id="UP000006765">
    <property type="component" value="Unassembled WGS sequence"/>
</dbReference>
<evidence type="ECO:0000256" key="1">
    <source>
        <dbReference type="ARBA" id="ARBA00003394"/>
    </source>
</evidence>
<comment type="pathway">
    <text evidence="2">Bacterial outer membrane biogenesis; LPS core biosynthesis.</text>
</comment>
<dbReference type="PANTHER" id="PTHR42755">
    <property type="entry name" value="3-DEOXY-MANNO-OCTULOSONATE CYTIDYLYLTRANSFERASE"/>
    <property type="match status" value="1"/>
</dbReference>
<protein>
    <recommendedName>
        <fullName evidence="4">3-deoxy-D-manno-octulosonic acid transferase</fullName>
        <ecNumber evidence="3">2.4.99.12</ecNumber>
    </recommendedName>
    <alternativeName>
        <fullName evidence="6">Lipid IV(A) 3-deoxy-D-manno-octulosonic acid transferase</fullName>
    </alternativeName>
</protein>
<proteinExistence type="predicted"/>
<sequence>MAAPLGWHLYAGAVALAGPAIRRRDVARLSRDGVPPARIAERDGRATLPRPDGPLIWIHAVSVGEAVSVLDLAARLARDAAVLLTTTSATSARIVADRLPPGCLHQFAPLDTAPAVRRFLDHWHPALAVLAESEIWPRQIVEAADGGIPVALVNARLSDRSLRNWRRAPGLARHLLSRLSLIAAQDRRTADGLLALGADPARTRVTGTLKTAAAPLDADPRALADLRHAIGDRPVWVAASTHPGEEEAAIAAHRALLARHPGLLLILVPRHPQRGGDVAAALSGWNVARRSQGALPGPRTQIYLADTLGEMGLWFRLTRAAFIGGSLADHGGHNPLEAVRLGAYAVSGPHVANFSDIYADLAVIGAATVVPGGAALPKALSRMLSQENPPALPPATDLTATLADDLRALVCPGYDPRVRVVAPNFKRRLSGVTATVVRLVPVQAARIPIRAAGPALPAHVPQIPLSSLPFLPMQPAVWHARRNVEMLGGLALRHGLRKPLKLLFTSASQRRHTGLTKWLIRRQDAVVATSHRSAAYLEVPCDVIMHGIDTDAFRPAPDRAALRARLGLPPDGTVVGCFGRIRAQKGTDAFVDALLTLLPDRPYVTGIVMGRAVDKDRAFLDDLRSRIGTAGLSDRLRILPEVPVDAMAEWYAALDLYVAPQRWEGFGLTPLEAAACGVPSVATRVGAFEDLVCDGTTGLLVPPDDTPAMARAMAGLLDDPARLAAMGGAARARAESMSLSAEGDALIAIYRRLLGLGG</sequence>
<dbReference type="PANTHER" id="PTHR42755:SF1">
    <property type="entry name" value="3-DEOXY-D-MANNO-OCTULOSONIC ACID TRANSFERASE, MITOCHONDRIAL-RELATED"/>
    <property type="match status" value="1"/>
</dbReference>
<evidence type="ECO:0000256" key="3">
    <source>
        <dbReference type="ARBA" id="ARBA00012621"/>
    </source>
</evidence>
<keyword evidence="11" id="KW-0328">Glycosyltransferase</keyword>
<dbReference type="GO" id="GO:0043842">
    <property type="term" value="F:Kdo transferase activity"/>
    <property type="evidence" value="ECO:0007669"/>
    <property type="project" value="UniProtKB-EC"/>
</dbReference>
<dbReference type="PATRIC" id="fig|1231392.3.peg.1576"/>
<organism evidence="11 12">
    <name type="scientific">Oceaniovalibus guishaninsula JLT2003</name>
    <dbReference type="NCBI Taxonomy" id="1231392"/>
    <lineage>
        <taxon>Bacteria</taxon>
        <taxon>Pseudomonadati</taxon>
        <taxon>Pseudomonadota</taxon>
        <taxon>Alphaproteobacteria</taxon>
        <taxon>Rhodobacterales</taxon>
        <taxon>Roseobacteraceae</taxon>
        <taxon>Oceaniovalibus</taxon>
    </lineage>
</organism>
<comment type="catalytic activity">
    <reaction evidence="7">
        <text>lipid IVA (E. coli) + CMP-3-deoxy-beta-D-manno-octulosonate = alpha-Kdo-(2-&gt;6)-lipid IVA (E. coli) + CMP + H(+)</text>
        <dbReference type="Rhea" id="RHEA:28066"/>
        <dbReference type="ChEBI" id="CHEBI:15378"/>
        <dbReference type="ChEBI" id="CHEBI:58603"/>
        <dbReference type="ChEBI" id="CHEBI:60364"/>
        <dbReference type="ChEBI" id="CHEBI:60377"/>
        <dbReference type="ChEBI" id="CHEBI:85987"/>
        <dbReference type="EC" id="2.4.99.12"/>
    </reaction>
</comment>
<accession>K2GNS6</accession>
<dbReference type="EC" id="2.4.99.12" evidence="3"/>
<evidence type="ECO:0000313" key="12">
    <source>
        <dbReference type="Proteomes" id="UP000006765"/>
    </source>
</evidence>
<dbReference type="GO" id="GO:0009244">
    <property type="term" value="P:lipopolysaccharide core region biosynthetic process"/>
    <property type="evidence" value="ECO:0007669"/>
    <property type="project" value="UniProtKB-UniPathway"/>
</dbReference>
<dbReference type="InterPro" id="IPR007507">
    <property type="entry name" value="Glycos_transf_N"/>
</dbReference>
<comment type="function">
    <text evidence="1">Involved in lipopolysaccharide (LPS) biosynthesis. Catalyzes the transfer of 3-deoxy-D-manno-octulosonate (Kdo) residue(s) from CMP-Kdo to lipid IV(A), the tetraacyldisaccharide-1,4'-bisphosphate precursor of lipid A.</text>
</comment>
<feature type="active site" description="Proton acceptor" evidence="8">
    <location>
        <position position="65"/>
    </location>
</feature>
<keyword evidence="5 11" id="KW-0808">Transferase</keyword>
<dbReference type="CDD" id="cd03801">
    <property type="entry name" value="GT4_PimA-like"/>
    <property type="match status" value="1"/>
</dbReference>